<dbReference type="GO" id="GO:0004518">
    <property type="term" value="F:nuclease activity"/>
    <property type="evidence" value="ECO:0007669"/>
    <property type="project" value="UniProtKB-KW"/>
</dbReference>
<sequence>MAIPDHISVRGAYVNNLKHLNVDIPLNKLVAITGRSGSGKSSLAMGVLYAEGMRRYMSALSTYTRRRLGQTSPAAADSVRHIPSAIALRQRPTVPGIRSTVGTATEALNVIRLMFSRLGSPVCPNGHRVSPTLDIAKAMDLPNDGESGMGMITCPTCGVRFMAFAAEDFAFNSTGACATCGGTGQARTLAANRLIPDQT</sequence>
<evidence type="ECO:0000256" key="5">
    <source>
        <dbReference type="ARBA" id="ARBA00022763"/>
    </source>
</evidence>
<protein>
    <recommendedName>
        <fullName evidence="12">UvrABC system protein A</fullName>
    </recommendedName>
    <alternativeName>
        <fullName evidence="13">Excinuclease ABC subunit A</fullName>
    </alternativeName>
</protein>
<evidence type="ECO:0000256" key="7">
    <source>
        <dbReference type="ARBA" id="ARBA00022840"/>
    </source>
</evidence>
<evidence type="ECO:0000256" key="8">
    <source>
        <dbReference type="ARBA" id="ARBA00022881"/>
    </source>
</evidence>
<keyword evidence="8" id="KW-0267">Excision nuclease</keyword>
<comment type="similarity">
    <text evidence="11">Belongs to the ABC transporter superfamily. UvrA family.</text>
</comment>
<dbReference type="Gene3D" id="1.20.1580.10">
    <property type="entry name" value="ABC transporter ATPase like domain"/>
    <property type="match status" value="1"/>
</dbReference>
<evidence type="ECO:0000256" key="2">
    <source>
        <dbReference type="ARBA" id="ARBA00022490"/>
    </source>
</evidence>
<evidence type="ECO:0000256" key="10">
    <source>
        <dbReference type="ARBA" id="ARBA00023204"/>
    </source>
</evidence>
<evidence type="ECO:0000256" key="1">
    <source>
        <dbReference type="ARBA" id="ARBA00004496"/>
    </source>
</evidence>
<reference evidence="14 15" key="1">
    <citation type="journal article" date="2013" name="PLoS ONE">
        <title>Lactobacillus paracasei comparative genomics: towards species pan-genome definition and exploitation of diversity.</title>
        <authorList>
            <person name="Smokvina T."/>
            <person name="Wels M."/>
            <person name="Polka J."/>
            <person name="Chervaux C."/>
            <person name="Brisse S."/>
            <person name="Boekhorst J."/>
            <person name="van Hylckama Vlieg J.E."/>
            <person name="Siezen R.J."/>
        </authorList>
    </citation>
    <scope>NUCLEOTIDE SEQUENCE [LARGE SCALE GENOMIC DNA]</scope>
    <source>
        <strain evidence="14 15">Lpp123</strain>
    </source>
</reference>
<dbReference type="SUPFAM" id="SSF52540">
    <property type="entry name" value="P-loop containing nucleoside triphosphate hydrolases"/>
    <property type="match status" value="1"/>
</dbReference>
<dbReference type="Gene3D" id="3.40.50.300">
    <property type="entry name" value="P-loop containing nucleotide triphosphate hydrolases"/>
    <property type="match status" value="1"/>
</dbReference>
<dbReference type="Proteomes" id="UP000014316">
    <property type="component" value="Unassembled WGS sequence"/>
</dbReference>
<evidence type="ECO:0000256" key="3">
    <source>
        <dbReference type="ARBA" id="ARBA00022737"/>
    </source>
</evidence>
<dbReference type="GO" id="GO:0005524">
    <property type="term" value="F:ATP binding"/>
    <property type="evidence" value="ECO:0007669"/>
    <property type="project" value="UniProtKB-KW"/>
</dbReference>
<dbReference type="Gene3D" id="1.10.8.280">
    <property type="entry name" value="ABC transporter ATPase domain-like"/>
    <property type="match status" value="1"/>
</dbReference>
<evidence type="ECO:0000256" key="9">
    <source>
        <dbReference type="ARBA" id="ARBA00023125"/>
    </source>
</evidence>
<accession>A0A829GF42</accession>
<dbReference type="GO" id="GO:0003677">
    <property type="term" value="F:DNA binding"/>
    <property type="evidence" value="ECO:0007669"/>
    <property type="project" value="UniProtKB-KW"/>
</dbReference>
<proteinExistence type="inferred from homology"/>
<dbReference type="GO" id="GO:0005737">
    <property type="term" value="C:cytoplasm"/>
    <property type="evidence" value="ECO:0007669"/>
    <property type="project" value="UniProtKB-SubCell"/>
</dbReference>
<name>A0A829GF42_LACPA</name>
<evidence type="ECO:0000256" key="4">
    <source>
        <dbReference type="ARBA" id="ARBA00022741"/>
    </source>
</evidence>
<keyword evidence="9" id="KW-0238">DNA-binding</keyword>
<organism evidence="14 15">
    <name type="scientific">Lacticaseibacillus paracasei subsp. paracasei Lpp123</name>
    <dbReference type="NCBI Taxonomy" id="1256201"/>
    <lineage>
        <taxon>Bacteria</taxon>
        <taxon>Bacillati</taxon>
        <taxon>Bacillota</taxon>
        <taxon>Bacilli</taxon>
        <taxon>Lactobacillales</taxon>
        <taxon>Lactobacillaceae</taxon>
        <taxon>Lacticaseibacillus</taxon>
    </lineage>
</organism>
<keyword evidence="4" id="KW-0547">Nucleotide-binding</keyword>
<dbReference type="PANTHER" id="PTHR43152:SF1">
    <property type="entry name" value="UVRA PROTEIN"/>
    <property type="match status" value="1"/>
</dbReference>
<comment type="caution">
    <text evidence="14">The sequence shown here is derived from an EMBL/GenBank/DDBJ whole genome shotgun (WGS) entry which is preliminary data.</text>
</comment>
<evidence type="ECO:0000256" key="13">
    <source>
        <dbReference type="ARBA" id="ARBA00042156"/>
    </source>
</evidence>
<feature type="non-terminal residue" evidence="14">
    <location>
        <position position="199"/>
    </location>
</feature>
<evidence type="ECO:0000256" key="11">
    <source>
        <dbReference type="ARBA" id="ARBA00038000"/>
    </source>
</evidence>
<evidence type="ECO:0000313" key="15">
    <source>
        <dbReference type="Proteomes" id="UP000014316"/>
    </source>
</evidence>
<dbReference type="EMBL" id="ANJW01001032">
    <property type="protein sequence ID" value="EPC48483.1"/>
    <property type="molecule type" value="Genomic_DNA"/>
</dbReference>
<dbReference type="InterPro" id="IPR027417">
    <property type="entry name" value="P-loop_NTPase"/>
</dbReference>
<evidence type="ECO:0000313" key="14">
    <source>
        <dbReference type="EMBL" id="EPC48483.1"/>
    </source>
</evidence>
<keyword evidence="10" id="KW-0234">DNA repair</keyword>
<dbReference type="PANTHER" id="PTHR43152">
    <property type="entry name" value="UVRABC SYSTEM PROTEIN A"/>
    <property type="match status" value="1"/>
</dbReference>
<keyword evidence="7" id="KW-0067">ATP-binding</keyword>
<keyword evidence="3" id="KW-0677">Repeat</keyword>
<keyword evidence="6" id="KW-0228">DNA excision</keyword>
<keyword evidence="5" id="KW-0227">DNA damage</keyword>
<keyword evidence="2" id="KW-0963">Cytoplasm</keyword>
<comment type="subcellular location">
    <subcellularLocation>
        <location evidence="1">Cytoplasm</location>
    </subcellularLocation>
</comment>
<dbReference type="AlphaFoldDB" id="A0A829GF42"/>
<evidence type="ECO:0000256" key="12">
    <source>
        <dbReference type="ARBA" id="ARBA00039316"/>
    </source>
</evidence>
<gene>
    <name evidence="14" type="ORF">Lpp123_17424</name>
</gene>
<evidence type="ECO:0000256" key="6">
    <source>
        <dbReference type="ARBA" id="ARBA00022769"/>
    </source>
</evidence>
<dbReference type="GO" id="GO:0006281">
    <property type="term" value="P:DNA repair"/>
    <property type="evidence" value="ECO:0007669"/>
    <property type="project" value="UniProtKB-KW"/>
</dbReference>